<organism evidence="1">
    <name type="scientific">Stegastes partitus</name>
    <name type="common">bicolor damselfish</name>
    <dbReference type="NCBI Taxonomy" id="144197"/>
    <lineage>
        <taxon>Eukaryota</taxon>
        <taxon>Metazoa</taxon>
        <taxon>Chordata</taxon>
        <taxon>Craniata</taxon>
        <taxon>Vertebrata</taxon>
        <taxon>Euteleostomi</taxon>
        <taxon>Actinopterygii</taxon>
        <taxon>Neopterygii</taxon>
        <taxon>Teleostei</taxon>
        <taxon>Neoteleostei</taxon>
        <taxon>Acanthomorphata</taxon>
        <taxon>Ovalentaria</taxon>
        <taxon>Pomacentridae</taxon>
        <taxon>Stegastes</taxon>
    </lineage>
</organism>
<reference evidence="1" key="1">
    <citation type="submission" date="2023-09" db="UniProtKB">
        <authorList>
            <consortium name="Ensembl"/>
        </authorList>
    </citation>
    <scope>IDENTIFICATION</scope>
</reference>
<dbReference type="STRING" id="144197.ENSSPAP00000029295"/>
<dbReference type="InterPro" id="IPR011009">
    <property type="entry name" value="Kinase-like_dom_sf"/>
</dbReference>
<sequence length="102" mass="10904">MLLSKLGSFSHIPSSMDLPSKLQQAKAEKQPFEKLYRLGSVLGSGGFGTVYSAVRLADGLPVSAWSRFVLVAVAHGRESQRQCGTQRSAALPVCLHSKSPSC</sequence>
<accession>A0A3B5B894</accession>
<name>A0A3B5B894_9TELE</name>
<dbReference type="Ensembl" id="ENSSPAT00000029764.1">
    <property type="protein sequence ID" value="ENSSPAP00000029295.1"/>
    <property type="gene ID" value="ENSSPAG00000022037.1"/>
</dbReference>
<evidence type="ECO:0008006" key="2">
    <source>
        <dbReference type="Google" id="ProtNLM"/>
    </source>
</evidence>
<protein>
    <recommendedName>
        <fullName evidence="2">Protein kinase domain-containing protein</fullName>
    </recommendedName>
</protein>
<proteinExistence type="predicted"/>
<dbReference type="Gene3D" id="3.30.200.20">
    <property type="entry name" value="Phosphorylase Kinase, domain 1"/>
    <property type="match status" value="1"/>
</dbReference>
<dbReference type="AlphaFoldDB" id="A0A3B5B894"/>
<dbReference type="SUPFAM" id="SSF56112">
    <property type="entry name" value="Protein kinase-like (PK-like)"/>
    <property type="match status" value="1"/>
</dbReference>
<evidence type="ECO:0000313" key="1">
    <source>
        <dbReference type="Ensembl" id="ENSSPAP00000029295.1"/>
    </source>
</evidence>